<dbReference type="InterPro" id="IPR058627">
    <property type="entry name" value="MdtA-like_C"/>
</dbReference>
<proteinExistence type="inferred from homology"/>
<evidence type="ECO:0000313" key="8">
    <source>
        <dbReference type="EMBL" id="VXD12952.1"/>
    </source>
</evidence>
<reference evidence="8" key="1">
    <citation type="submission" date="2019-10" db="EMBL/GenBank/DDBJ databases">
        <authorList>
            <consortium name="Genoscope - CEA"/>
            <person name="William W."/>
        </authorList>
    </citation>
    <scope>NUCLEOTIDE SEQUENCE [LARGE SCALE GENOMIC DNA]</scope>
    <source>
        <strain evidence="8">BBR_PRJEB10992</strain>
    </source>
</reference>
<keyword evidence="9" id="KW-1185">Reference proteome</keyword>
<dbReference type="Proteomes" id="UP000184550">
    <property type="component" value="Unassembled WGS sequence"/>
</dbReference>
<organism evidence="8 9">
    <name type="scientific">Planktothrix serta PCC 8927</name>
    <dbReference type="NCBI Taxonomy" id="671068"/>
    <lineage>
        <taxon>Bacteria</taxon>
        <taxon>Bacillati</taxon>
        <taxon>Cyanobacteriota</taxon>
        <taxon>Cyanophyceae</taxon>
        <taxon>Oscillatoriophycideae</taxon>
        <taxon>Oscillatoriales</taxon>
        <taxon>Microcoleaceae</taxon>
        <taxon>Planktothrix</taxon>
    </lineage>
</organism>
<feature type="region of interest" description="Disordered" evidence="5">
    <location>
        <begin position="480"/>
        <end position="509"/>
    </location>
</feature>
<keyword evidence="3 4" id="KW-0175">Coiled coil</keyword>
<evidence type="ECO:0000256" key="4">
    <source>
        <dbReference type="SAM" id="Coils"/>
    </source>
</evidence>
<dbReference type="EMBL" id="CZCU02000094">
    <property type="protein sequence ID" value="VXD12952.1"/>
    <property type="molecule type" value="Genomic_DNA"/>
</dbReference>
<dbReference type="PANTHER" id="PTHR32347">
    <property type="entry name" value="EFFLUX SYSTEM COMPONENT YKNX-RELATED"/>
    <property type="match status" value="1"/>
</dbReference>
<dbReference type="GO" id="GO:0016020">
    <property type="term" value="C:membrane"/>
    <property type="evidence" value="ECO:0007669"/>
    <property type="project" value="InterPro"/>
</dbReference>
<dbReference type="InterPro" id="IPR006143">
    <property type="entry name" value="RND_pump_MFP"/>
</dbReference>
<name>A0A7Z9BGN0_9CYAN</name>
<feature type="coiled-coil region" evidence="4">
    <location>
        <begin position="268"/>
        <end position="299"/>
    </location>
</feature>
<evidence type="ECO:0000256" key="2">
    <source>
        <dbReference type="ARBA" id="ARBA00009477"/>
    </source>
</evidence>
<dbReference type="AlphaFoldDB" id="A0A7Z9BGN0"/>
<dbReference type="OrthoDB" id="526337at2"/>
<dbReference type="RefSeq" id="WP_083618053.1">
    <property type="nucleotide sequence ID" value="NZ_LR734839.1"/>
</dbReference>
<feature type="coiled-coil region" evidence="4">
    <location>
        <begin position="116"/>
        <end position="205"/>
    </location>
</feature>
<dbReference type="NCBIfam" id="TIGR01730">
    <property type="entry name" value="RND_mfp"/>
    <property type="match status" value="1"/>
</dbReference>
<accession>A0A7Z9BGN0</accession>
<comment type="similarity">
    <text evidence="2">Belongs to the membrane fusion protein (MFP) (TC 8.A.1) family.</text>
</comment>
<feature type="domain" description="Multidrug resistance protein MdtA-like C-terminal permuted SH3" evidence="7">
    <location>
        <begin position="427"/>
        <end position="483"/>
    </location>
</feature>
<dbReference type="Gene3D" id="2.40.50.100">
    <property type="match status" value="1"/>
</dbReference>
<evidence type="ECO:0000256" key="5">
    <source>
        <dbReference type="SAM" id="MobiDB-lite"/>
    </source>
</evidence>
<feature type="compositionally biased region" description="Acidic residues" evidence="5">
    <location>
        <begin position="499"/>
        <end position="509"/>
    </location>
</feature>
<dbReference type="InterPro" id="IPR050465">
    <property type="entry name" value="UPF0194_transport"/>
</dbReference>
<dbReference type="Gene3D" id="2.40.420.20">
    <property type="match status" value="1"/>
</dbReference>
<evidence type="ECO:0000313" key="9">
    <source>
        <dbReference type="Proteomes" id="UP000184550"/>
    </source>
</evidence>
<dbReference type="GO" id="GO:0030313">
    <property type="term" value="C:cell envelope"/>
    <property type="evidence" value="ECO:0007669"/>
    <property type="project" value="UniProtKB-SubCell"/>
</dbReference>
<evidence type="ECO:0000256" key="6">
    <source>
        <dbReference type="SAM" id="Phobius"/>
    </source>
</evidence>
<comment type="caution">
    <text evidence="8">The sequence shown here is derived from an EMBL/GenBank/DDBJ whole genome shotgun (WGS) entry which is preliminary data.</text>
</comment>
<gene>
    <name evidence="8" type="ORF">PL8927_220008</name>
</gene>
<dbReference type="GO" id="GO:0022857">
    <property type="term" value="F:transmembrane transporter activity"/>
    <property type="evidence" value="ECO:0007669"/>
    <property type="project" value="InterPro"/>
</dbReference>
<dbReference type="SUPFAM" id="SSF111369">
    <property type="entry name" value="HlyD-like secretion proteins"/>
    <property type="match status" value="1"/>
</dbReference>
<evidence type="ECO:0000256" key="1">
    <source>
        <dbReference type="ARBA" id="ARBA00004196"/>
    </source>
</evidence>
<keyword evidence="6" id="KW-0472">Membrane</keyword>
<comment type="subcellular location">
    <subcellularLocation>
        <location evidence="1">Cell envelope</location>
    </subcellularLocation>
</comment>
<dbReference type="Pfam" id="PF25967">
    <property type="entry name" value="RND-MFP_C"/>
    <property type="match status" value="1"/>
</dbReference>
<sequence>MSSLDYQAKIAYNRGIKWLIAVTLFTGVSVGAVSFYYKLKNPTSEPVTAGLQKVELGTIENKINEGGTVELGGQRTIKSPEDGAVDQILVKVGDRIVLGQSLMTLRFAERETLLAKKQLEIQKQELIVERNRQKVEEAKIKLKNAKLNYQADLKQYEQEVQSKEITQAIKIQQSQALVERQQQKVIEAQEDLAAFEAELNKLNILLDRGFVAEQEVDRKKTEIRTKKIAVRDAELELKNAIFVLNTDKNVFLEVNEISNGTLDAEIDLQQSQSELQQNLSDLNKMKIEYKEQTLQLQNNLVTSPLDGVVLNINVKPGDGVNRSNDLITLGDPSQELVQLKLSTLNASQVKPNQSARIIIIGPNSKPFQGRVKQVNLQATTGSNTNNQSSSSSEQATVPATVQLEQPTGTLIPGSPVSVEIILEQQKNVVVLNTELIQSEKDSEFVWKLDSDNQAQKQPVTVGLKGLTQVEIKSGLKVGDTVIIPPPDTPLEPGTPIIEQGEDSNSDSQT</sequence>
<evidence type="ECO:0000259" key="7">
    <source>
        <dbReference type="Pfam" id="PF25967"/>
    </source>
</evidence>
<keyword evidence="6" id="KW-1133">Transmembrane helix</keyword>
<feature type="transmembrane region" description="Helical" evidence="6">
    <location>
        <begin position="18"/>
        <end position="37"/>
    </location>
</feature>
<keyword evidence="6" id="KW-0812">Transmembrane</keyword>
<evidence type="ECO:0000256" key="3">
    <source>
        <dbReference type="ARBA" id="ARBA00023054"/>
    </source>
</evidence>
<protein>
    <submittedName>
        <fullName evidence="8">HlyD family secretion protein</fullName>
    </submittedName>
</protein>